<organism evidence="2 3">
    <name type="scientific">Aspergillus wentii DTO 134E9</name>
    <dbReference type="NCBI Taxonomy" id="1073089"/>
    <lineage>
        <taxon>Eukaryota</taxon>
        <taxon>Fungi</taxon>
        <taxon>Dikarya</taxon>
        <taxon>Ascomycota</taxon>
        <taxon>Pezizomycotina</taxon>
        <taxon>Eurotiomycetes</taxon>
        <taxon>Eurotiomycetidae</taxon>
        <taxon>Eurotiales</taxon>
        <taxon>Aspergillaceae</taxon>
        <taxon>Aspergillus</taxon>
        <taxon>Aspergillus subgen. Cremei</taxon>
    </lineage>
</organism>
<keyword evidence="3" id="KW-1185">Reference proteome</keyword>
<dbReference type="RefSeq" id="XP_040687412.1">
    <property type="nucleotide sequence ID" value="XM_040835601.1"/>
</dbReference>
<keyword evidence="1" id="KW-0472">Membrane</keyword>
<proteinExistence type="predicted"/>
<keyword evidence="1" id="KW-1133">Transmembrane helix</keyword>
<accession>A0A1L9RFN2</accession>
<evidence type="ECO:0000313" key="2">
    <source>
        <dbReference type="EMBL" id="OJJ33736.1"/>
    </source>
</evidence>
<protein>
    <submittedName>
        <fullName evidence="2">Uncharacterized protein</fullName>
    </submittedName>
</protein>
<feature type="transmembrane region" description="Helical" evidence="1">
    <location>
        <begin position="47"/>
        <end position="67"/>
    </location>
</feature>
<dbReference type="Proteomes" id="UP000184383">
    <property type="component" value="Unassembled WGS sequence"/>
</dbReference>
<dbReference type="GeneID" id="63751449"/>
<feature type="transmembrane region" description="Helical" evidence="1">
    <location>
        <begin position="12"/>
        <end position="32"/>
    </location>
</feature>
<dbReference type="VEuPathDB" id="FungiDB:ASPWEDRAFT_41600"/>
<reference evidence="3" key="1">
    <citation type="journal article" date="2017" name="Genome Biol.">
        <title>Comparative genomics reveals high biological diversity and specific adaptations in the industrially and medically important fungal genus Aspergillus.</title>
        <authorList>
            <person name="de Vries R.P."/>
            <person name="Riley R."/>
            <person name="Wiebenga A."/>
            <person name="Aguilar-Osorio G."/>
            <person name="Amillis S."/>
            <person name="Uchima C.A."/>
            <person name="Anderluh G."/>
            <person name="Asadollahi M."/>
            <person name="Askin M."/>
            <person name="Barry K."/>
            <person name="Battaglia E."/>
            <person name="Bayram O."/>
            <person name="Benocci T."/>
            <person name="Braus-Stromeyer S.A."/>
            <person name="Caldana C."/>
            <person name="Canovas D."/>
            <person name="Cerqueira G.C."/>
            <person name="Chen F."/>
            <person name="Chen W."/>
            <person name="Choi C."/>
            <person name="Clum A."/>
            <person name="Dos Santos R.A."/>
            <person name="Damasio A.R."/>
            <person name="Diallinas G."/>
            <person name="Emri T."/>
            <person name="Fekete E."/>
            <person name="Flipphi M."/>
            <person name="Freyberg S."/>
            <person name="Gallo A."/>
            <person name="Gournas C."/>
            <person name="Habgood R."/>
            <person name="Hainaut M."/>
            <person name="Harispe M.L."/>
            <person name="Henrissat B."/>
            <person name="Hilden K.S."/>
            <person name="Hope R."/>
            <person name="Hossain A."/>
            <person name="Karabika E."/>
            <person name="Karaffa L."/>
            <person name="Karanyi Z."/>
            <person name="Krasevec N."/>
            <person name="Kuo A."/>
            <person name="Kusch H."/>
            <person name="LaButti K."/>
            <person name="Lagendijk E.L."/>
            <person name="Lapidus A."/>
            <person name="Levasseur A."/>
            <person name="Lindquist E."/>
            <person name="Lipzen A."/>
            <person name="Logrieco A.F."/>
            <person name="MacCabe A."/>
            <person name="Maekelae M.R."/>
            <person name="Malavazi I."/>
            <person name="Melin P."/>
            <person name="Meyer V."/>
            <person name="Mielnichuk N."/>
            <person name="Miskei M."/>
            <person name="Molnar A.P."/>
            <person name="Mule G."/>
            <person name="Ngan C.Y."/>
            <person name="Orejas M."/>
            <person name="Orosz E."/>
            <person name="Ouedraogo J.P."/>
            <person name="Overkamp K.M."/>
            <person name="Park H.-S."/>
            <person name="Perrone G."/>
            <person name="Piumi F."/>
            <person name="Punt P.J."/>
            <person name="Ram A.F."/>
            <person name="Ramon A."/>
            <person name="Rauscher S."/>
            <person name="Record E."/>
            <person name="Riano-Pachon D.M."/>
            <person name="Robert V."/>
            <person name="Roehrig J."/>
            <person name="Ruller R."/>
            <person name="Salamov A."/>
            <person name="Salih N.S."/>
            <person name="Samson R.A."/>
            <person name="Sandor E."/>
            <person name="Sanguinetti M."/>
            <person name="Schuetze T."/>
            <person name="Sepcic K."/>
            <person name="Shelest E."/>
            <person name="Sherlock G."/>
            <person name="Sophianopoulou V."/>
            <person name="Squina F.M."/>
            <person name="Sun H."/>
            <person name="Susca A."/>
            <person name="Todd R.B."/>
            <person name="Tsang A."/>
            <person name="Unkles S.E."/>
            <person name="van de Wiele N."/>
            <person name="van Rossen-Uffink D."/>
            <person name="Oliveira J.V."/>
            <person name="Vesth T.C."/>
            <person name="Visser J."/>
            <person name="Yu J.-H."/>
            <person name="Zhou M."/>
            <person name="Andersen M.R."/>
            <person name="Archer D.B."/>
            <person name="Baker S.E."/>
            <person name="Benoit I."/>
            <person name="Brakhage A.A."/>
            <person name="Braus G.H."/>
            <person name="Fischer R."/>
            <person name="Frisvad J.C."/>
            <person name="Goldman G.H."/>
            <person name="Houbraken J."/>
            <person name="Oakley B."/>
            <person name="Pocsi I."/>
            <person name="Scazzocchio C."/>
            <person name="Seiboth B."/>
            <person name="vanKuyk P.A."/>
            <person name="Wortman J."/>
            <person name="Dyer P.S."/>
            <person name="Grigoriev I.V."/>
        </authorList>
    </citation>
    <scope>NUCLEOTIDE SEQUENCE [LARGE SCALE GENOMIC DNA]</scope>
    <source>
        <strain evidence="3">DTO 134E9</strain>
    </source>
</reference>
<dbReference type="OrthoDB" id="3550824at2759"/>
<dbReference type="EMBL" id="KV878213">
    <property type="protein sequence ID" value="OJJ33736.1"/>
    <property type="molecule type" value="Genomic_DNA"/>
</dbReference>
<sequence length="128" mass="14524">MPLLRIPKLSTHAWRFIPLLYTTSAIILTSFLKHDHNGSNDSTVSRYFGPGAFWAWVMTSIVILGTYEGRFYFTSPSSAPDELDSLWKSEWKAILRDAQGWDYGNDIDNSAEISKIDKNKGGEDLYSI</sequence>
<name>A0A1L9RFN2_ASPWE</name>
<evidence type="ECO:0000256" key="1">
    <source>
        <dbReference type="SAM" id="Phobius"/>
    </source>
</evidence>
<gene>
    <name evidence="2" type="ORF">ASPWEDRAFT_41600</name>
</gene>
<evidence type="ECO:0000313" key="3">
    <source>
        <dbReference type="Proteomes" id="UP000184383"/>
    </source>
</evidence>
<dbReference type="AlphaFoldDB" id="A0A1L9RFN2"/>
<keyword evidence="1" id="KW-0812">Transmembrane</keyword>